<name>A0A9W8YME6_9PEZI</name>
<evidence type="ECO:0000256" key="8">
    <source>
        <dbReference type="PIRSR" id="PIRSR601382-3"/>
    </source>
</evidence>
<dbReference type="EMBL" id="JAPEVB010000005">
    <property type="protein sequence ID" value="KAJ4387686.1"/>
    <property type="molecule type" value="Genomic_DNA"/>
</dbReference>
<feature type="disulfide bond" evidence="8">
    <location>
        <begin position="420"/>
        <end position="449"/>
    </location>
</feature>
<proteinExistence type="inferred from homology"/>
<feature type="active site" evidence="6">
    <location>
        <position position="463"/>
    </location>
</feature>
<feature type="active site" evidence="6">
    <location>
        <position position="514"/>
    </location>
</feature>
<keyword evidence="4 9" id="KW-0378">Hydrolase</keyword>
<dbReference type="GO" id="GO:0016020">
    <property type="term" value="C:membrane"/>
    <property type="evidence" value="ECO:0007669"/>
    <property type="project" value="InterPro"/>
</dbReference>
<evidence type="ECO:0000313" key="11">
    <source>
        <dbReference type="Proteomes" id="UP001140453"/>
    </source>
</evidence>
<dbReference type="OrthoDB" id="8118055at2759"/>
<evidence type="ECO:0000256" key="2">
    <source>
        <dbReference type="ARBA" id="ARBA00004922"/>
    </source>
</evidence>
<evidence type="ECO:0000256" key="4">
    <source>
        <dbReference type="ARBA" id="ARBA00022801"/>
    </source>
</evidence>
<dbReference type="SUPFAM" id="SSF48225">
    <property type="entry name" value="Seven-hairpin glycosidases"/>
    <property type="match status" value="1"/>
</dbReference>
<comment type="cofactor">
    <cofactor evidence="1 7">
        <name>Ca(2+)</name>
        <dbReference type="ChEBI" id="CHEBI:29108"/>
    </cofactor>
</comment>
<comment type="similarity">
    <text evidence="3 9">Belongs to the glycosyl hydrolase 47 family.</text>
</comment>
<dbReference type="PANTHER" id="PTHR11742:SF29">
    <property type="entry name" value="ALPHA-1,2-MANNOSIDASE"/>
    <property type="match status" value="1"/>
</dbReference>
<organism evidence="10 11">
    <name type="scientific">Gnomoniopsis smithogilvyi</name>
    <dbReference type="NCBI Taxonomy" id="1191159"/>
    <lineage>
        <taxon>Eukaryota</taxon>
        <taxon>Fungi</taxon>
        <taxon>Dikarya</taxon>
        <taxon>Ascomycota</taxon>
        <taxon>Pezizomycotina</taxon>
        <taxon>Sordariomycetes</taxon>
        <taxon>Sordariomycetidae</taxon>
        <taxon>Diaporthales</taxon>
        <taxon>Gnomoniaceae</taxon>
        <taxon>Gnomoniopsis</taxon>
    </lineage>
</organism>
<keyword evidence="7" id="KW-0106">Calcium</keyword>
<dbReference type="GO" id="GO:0036503">
    <property type="term" value="P:ERAD pathway"/>
    <property type="evidence" value="ECO:0007669"/>
    <property type="project" value="UniProtKB-ARBA"/>
</dbReference>
<dbReference type="InterPro" id="IPR050749">
    <property type="entry name" value="Glycosyl_Hydrolase_47"/>
</dbReference>
<accession>A0A9W8YME6</accession>
<evidence type="ECO:0000256" key="9">
    <source>
        <dbReference type="RuleBase" id="RU361193"/>
    </source>
</evidence>
<evidence type="ECO:0000256" key="7">
    <source>
        <dbReference type="PIRSR" id="PIRSR601382-2"/>
    </source>
</evidence>
<evidence type="ECO:0000256" key="6">
    <source>
        <dbReference type="PIRSR" id="PIRSR601382-1"/>
    </source>
</evidence>
<evidence type="ECO:0000256" key="5">
    <source>
        <dbReference type="ARBA" id="ARBA00023157"/>
    </source>
</evidence>
<keyword evidence="7" id="KW-0479">Metal-binding</keyword>
<sequence length="611" mass="69075">MASKLQKMKAHPAHFRRNPFSASGRFGRRDLILTLTCLALIYLLYTKHWSTSPRPNSRKPPESVRLERYMNLDRNPIPLTPSSFNWSTVHYAYPPPPNLPLPKGRAKLPRIQATFPPETPQQFELREARRREVRRLFQKNWASYRKHAWMRDALLPVSGQGRDQFSGWAATLVDSLDTLWMMGLRDEFEEAVAAVAKIDFGKSTNARVNMFETNIRYLGGLLGAYDLSGQKVLLAKAVELGDMLFAGFNTEHRMPVDFFSMDESQRGEGLVVEGQVVNAAAGTLTMEFTRLSQVTGDPKYYTAISNMISVFEQGQGKTRSPGLWPTVVSMSRMDVVTGGGFTLGSGADSTYEYVTKMYPLLGGKEHRYQKMSIDWMDAADKAIFYRPMLPDEKDILFAGNLDFYGDDSSNLDPESEHLECFLGGTYALGGKLFGRQDYLTVGAKLGLGCAYAYNVTATGMMCERFNMVKCDSRTACPWNQTRWEDEKAAKGLWREGIPLGFTSCKDSRYILRPEAIESIFYLWRITGQAQYQQIAWEMFAAVGNGTLTEFANAAVLDVTSTTRPLAKEDYMESFWLAETLKYFYLALSPPDLISLDEFVLNTEAHPFRMPN</sequence>
<dbReference type="InterPro" id="IPR001382">
    <property type="entry name" value="Glyco_hydro_47"/>
</dbReference>
<evidence type="ECO:0000256" key="3">
    <source>
        <dbReference type="ARBA" id="ARBA00007658"/>
    </source>
</evidence>
<dbReference type="Pfam" id="PF01532">
    <property type="entry name" value="Glyco_hydro_47"/>
    <property type="match status" value="1"/>
</dbReference>
<dbReference type="AlphaFoldDB" id="A0A9W8YME6"/>
<dbReference type="PANTHER" id="PTHR11742">
    <property type="entry name" value="MANNOSYL-OLIGOSACCHARIDE ALPHA-1,2-MANNOSIDASE-RELATED"/>
    <property type="match status" value="1"/>
</dbReference>
<comment type="pathway">
    <text evidence="2">Protein modification; protein glycosylation.</text>
</comment>
<gene>
    <name evidence="10" type="ORF">N0V93_008284</name>
</gene>
<feature type="binding site" evidence="7">
    <location>
        <position position="602"/>
    </location>
    <ligand>
        <name>Ca(2+)</name>
        <dbReference type="ChEBI" id="CHEBI:29108"/>
    </ligand>
</feature>
<evidence type="ECO:0000313" key="10">
    <source>
        <dbReference type="EMBL" id="KAJ4387686.1"/>
    </source>
</evidence>
<feature type="active site" description="Proton donor" evidence="6">
    <location>
        <position position="212"/>
    </location>
</feature>
<dbReference type="FunFam" id="1.50.10.10:FF:000037">
    <property type="entry name" value="alpha-1,2-Mannosidase"/>
    <property type="match status" value="1"/>
</dbReference>
<evidence type="ECO:0000256" key="1">
    <source>
        <dbReference type="ARBA" id="ARBA00001913"/>
    </source>
</evidence>
<reference evidence="10" key="1">
    <citation type="submission" date="2022-10" db="EMBL/GenBank/DDBJ databases">
        <title>Tapping the CABI collections for fungal endophytes: first genome assemblies for Collariella, Neodidymelliopsis, Ascochyta clinopodiicola, Didymella pomorum, Didymosphaeria variabile, Neocosmospora piperis and Neocucurbitaria cava.</title>
        <authorList>
            <person name="Hill R."/>
        </authorList>
    </citation>
    <scope>NUCLEOTIDE SEQUENCE</scope>
    <source>
        <strain evidence="10">IMI 355082</strain>
    </source>
</reference>
<comment type="caution">
    <text evidence="10">The sequence shown here is derived from an EMBL/GenBank/DDBJ whole genome shotgun (WGS) entry which is preliminary data.</text>
</comment>
<dbReference type="InterPro" id="IPR036026">
    <property type="entry name" value="Seven-hairpin_glycosidases"/>
</dbReference>
<keyword evidence="9" id="KW-0326">Glycosidase</keyword>
<dbReference type="PRINTS" id="PR00747">
    <property type="entry name" value="GLYHDRLASE47"/>
</dbReference>
<keyword evidence="5 8" id="KW-1015">Disulfide bond</keyword>
<dbReference type="EC" id="3.2.1.-" evidence="9"/>
<protein>
    <recommendedName>
        <fullName evidence="9">alpha-1,2-Mannosidase</fullName>
        <ecNumber evidence="9">3.2.1.-</ecNumber>
    </recommendedName>
</protein>
<feature type="active site" evidence="6">
    <location>
        <position position="348"/>
    </location>
</feature>
<dbReference type="GO" id="GO:0005509">
    <property type="term" value="F:calcium ion binding"/>
    <property type="evidence" value="ECO:0007669"/>
    <property type="project" value="InterPro"/>
</dbReference>
<dbReference type="GO" id="GO:0005783">
    <property type="term" value="C:endoplasmic reticulum"/>
    <property type="evidence" value="ECO:0007669"/>
    <property type="project" value="TreeGrafter"/>
</dbReference>
<keyword evidence="11" id="KW-1185">Reference proteome</keyword>
<dbReference type="InterPro" id="IPR012341">
    <property type="entry name" value="6hp_glycosidase-like_sf"/>
</dbReference>
<dbReference type="GO" id="GO:0004571">
    <property type="term" value="F:mannosyl-oligosaccharide 1,2-alpha-mannosidase activity"/>
    <property type="evidence" value="ECO:0007669"/>
    <property type="project" value="InterPro"/>
</dbReference>
<dbReference type="Gene3D" id="1.50.10.10">
    <property type="match status" value="1"/>
</dbReference>
<dbReference type="Proteomes" id="UP001140453">
    <property type="component" value="Unassembled WGS sequence"/>
</dbReference>
<dbReference type="GO" id="GO:0005975">
    <property type="term" value="P:carbohydrate metabolic process"/>
    <property type="evidence" value="ECO:0007669"/>
    <property type="project" value="InterPro"/>
</dbReference>